<proteinExistence type="predicted"/>
<gene>
    <name evidence="1" type="ORF">GXP67_22975</name>
</gene>
<keyword evidence="2" id="KW-1185">Reference proteome</keyword>
<dbReference type="RefSeq" id="WP_162445283.1">
    <property type="nucleotide sequence ID" value="NZ_CP048222.1"/>
</dbReference>
<evidence type="ECO:0000313" key="2">
    <source>
        <dbReference type="Proteomes" id="UP000480178"/>
    </source>
</evidence>
<sequence length="78" mass="9127">MIKTFTQNDVIRYVYNETPEEESELIAYTLLTDSQLQDFYDEMLALKKDLNKIDIGPSERAIQNILAYSRDCNLHPVK</sequence>
<name>A0A6C0GN74_9BACT</name>
<dbReference type="AlphaFoldDB" id="A0A6C0GN74"/>
<evidence type="ECO:0000313" key="1">
    <source>
        <dbReference type="EMBL" id="QHT69294.1"/>
    </source>
</evidence>
<dbReference type="Proteomes" id="UP000480178">
    <property type="component" value="Chromosome"/>
</dbReference>
<protein>
    <submittedName>
        <fullName evidence="1">Uncharacterized protein</fullName>
    </submittedName>
</protein>
<accession>A0A6C0GN74</accession>
<dbReference type="KEGG" id="rhoz:GXP67_22975"/>
<organism evidence="1 2">
    <name type="scientific">Rhodocytophaga rosea</name>
    <dbReference type="NCBI Taxonomy" id="2704465"/>
    <lineage>
        <taxon>Bacteria</taxon>
        <taxon>Pseudomonadati</taxon>
        <taxon>Bacteroidota</taxon>
        <taxon>Cytophagia</taxon>
        <taxon>Cytophagales</taxon>
        <taxon>Rhodocytophagaceae</taxon>
        <taxon>Rhodocytophaga</taxon>
    </lineage>
</organism>
<dbReference type="EMBL" id="CP048222">
    <property type="protein sequence ID" value="QHT69294.1"/>
    <property type="molecule type" value="Genomic_DNA"/>
</dbReference>
<reference evidence="1 2" key="1">
    <citation type="submission" date="2020-01" db="EMBL/GenBank/DDBJ databases">
        <authorList>
            <person name="Kim M.K."/>
        </authorList>
    </citation>
    <scope>NUCLEOTIDE SEQUENCE [LARGE SCALE GENOMIC DNA]</scope>
    <source>
        <strain evidence="1 2">172606-1</strain>
    </source>
</reference>